<evidence type="ECO:0000256" key="3">
    <source>
        <dbReference type="RuleBase" id="RU361235"/>
    </source>
</evidence>
<dbReference type="InterPro" id="IPR002018">
    <property type="entry name" value="CarbesteraseB"/>
</dbReference>
<evidence type="ECO:0000256" key="1">
    <source>
        <dbReference type="ARBA" id="ARBA00005964"/>
    </source>
</evidence>
<dbReference type="GeneID" id="19170523"/>
<keyword evidence="2 3" id="KW-0378">Hydrolase</keyword>
<evidence type="ECO:0000256" key="2">
    <source>
        <dbReference type="ARBA" id="ARBA00022801"/>
    </source>
</evidence>
<gene>
    <name evidence="5" type="ORF">A1O3_06413</name>
</gene>
<dbReference type="OrthoDB" id="408631at2759"/>
<dbReference type="eggNOG" id="KOG4389">
    <property type="taxonomic scope" value="Eukaryota"/>
</dbReference>
<evidence type="ECO:0000313" key="5">
    <source>
        <dbReference type="EMBL" id="EXJ82600.1"/>
    </source>
</evidence>
<reference evidence="5 6" key="1">
    <citation type="submission" date="2013-03" db="EMBL/GenBank/DDBJ databases">
        <title>The Genome Sequence of Capronia epimyces CBS 606.96.</title>
        <authorList>
            <consortium name="The Broad Institute Genomics Platform"/>
            <person name="Cuomo C."/>
            <person name="de Hoog S."/>
            <person name="Gorbushina A."/>
            <person name="Walker B."/>
            <person name="Young S.K."/>
            <person name="Zeng Q."/>
            <person name="Gargeya S."/>
            <person name="Fitzgerald M."/>
            <person name="Haas B."/>
            <person name="Abouelleil A."/>
            <person name="Allen A.W."/>
            <person name="Alvarado L."/>
            <person name="Arachchi H.M."/>
            <person name="Berlin A.M."/>
            <person name="Chapman S.B."/>
            <person name="Gainer-Dewar J."/>
            <person name="Goldberg J."/>
            <person name="Griggs A."/>
            <person name="Gujja S."/>
            <person name="Hansen M."/>
            <person name="Howarth C."/>
            <person name="Imamovic A."/>
            <person name="Ireland A."/>
            <person name="Larimer J."/>
            <person name="McCowan C."/>
            <person name="Murphy C."/>
            <person name="Pearson M."/>
            <person name="Poon T.W."/>
            <person name="Priest M."/>
            <person name="Roberts A."/>
            <person name="Saif S."/>
            <person name="Shea T."/>
            <person name="Sisk P."/>
            <person name="Sykes S."/>
            <person name="Wortman J."/>
            <person name="Nusbaum C."/>
            <person name="Birren B."/>
        </authorList>
    </citation>
    <scope>NUCLEOTIDE SEQUENCE [LARGE SCALE GENOMIC DNA]</scope>
    <source>
        <strain evidence="5 6">CBS 606.96</strain>
    </source>
</reference>
<dbReference type="FunFam" id="3.40.50.1820:FF:000263">
    <property type="entry name" value="Carboxylic ester hydrolase"/>
    <property type="match status" value="1"/>
</dbReference>
<accession>W9XYZ7</accession>
<dbReference type="Gene3D" id="3.40.50.1820">
    <property type="entry name" value="alpha/beta hydrolase"/>
    <property type="match status" value="1"/>
</dbReference>
<dbReference type="Proteomes" id="UP000019478">
    <property type="component" value="Unassembled WGS sequence"/>
</dbReference>
<name>W9XYZ7_9EURO</name>
<dbReference type="EMBL" id="AMGY01000005">
    <property type="protein sequence ID" value="EXJ82600.1"/>
    <property type="molecule type" value="Genomic_DNA"/>
</dbReference>
<comment type="similarity">
    <text evidence="1 3">Belongs to the type-B carboxylesterase/lipase family.</text>
</comment>
<dbReference type="AlphaFoldDB" id="W9XYZ7"/>
<dbReference type="PROSITE" id="PS00941">
    <property type="entry name" value="CARBOXYLESTERASE_B_2"/>
    <property type="match status" value="1"/>
</dbReference>
<dbReference type="GO" id="GO:0016787">
    <property type="term" value="F:hydrolase activity"/>
    <property type="evidence" value="ECO:0007669"/>
    <property type="project" value="UniProtKB-KW"/>
</dbReference>
<dbReference type="EC" id="3.1.1.-" evidence="3"/>
<dbReference type="PANTHER" id="PTHR11559">
    <property type="entry name" value="CARBOXYLESTERASE"/>
    <property type="match status" value="1"/>
</dbReference>
<dbReference type="InterPro" id="IPR050309">
    <property type="entry name" value="Type-B_Carboxylest/Lipase"/>
</dbReference>
<evidence type="ECO:0000313" key="6">
    <source>
        <dbReference type="Proteomes" id="UP000019478"/>
    </source>
</evidence>
<dbReference type="InterPro" id="IPR019819">
    <property type="entry name" value="Carboxylesterase_B_CS"/>
</dbReference>
<dbReference type="HOGENOM" id="CLU_006586_10_3_1"/>
<evidence type="ECO:0000259" key="4">
    <source>
        <dbReference type="Pfam" id="PF00135"/>
    </source>
</evidence>
<comment type="caution">
    <text evidence="5">The sequence shown here is derived from an EMBL/GenBank/DDBJ whole genome shotgun (WGS) entry which is preliminary data.</text>
</comment>
<dbReference type="STRING" id="1182542.W9XYZ7"/>
<dbReference type="SUPFAM" id="SSF53474">
    <property type="entry name" value="alpha/beta-Hydrolases"/>
    <property type="match status" value="1"/>
</dbReference>
<protein>
    <recommendedName>
        <fullName evidence="3">Carboxylic ester hydrolase</fullName>
        <ecNumber evidence="3">3.1.1.-</ecNumber>
    </recommendedName>
</protein>
<proteinExistence type="inferred from homology"/>
<dbReference type="InterPro" id="IPR019826">
    <property type="entry name" value="Carboxylesterase_B_AS"/>
</dbReference>
<organism evidence="5 6">
    <name type="scientific">Capronia epimyces CBS 606.96</name>
    <dbReference type="NCBI Taxonomy" id="1182542"/>
    <lineage>
        <taxon>Eukaryota</taxon>
        <taxon>Fungi</taxon>
        <taxon>Dikarya</taxon>
        <taxon>Ascomycota</taxon>
        <taxon>Pezizomycotina</taxon>
        <taxon>Eurotiomycetes</taxon>
        <taxon>Chaetothyriomycetidae</taxon>
        <taxon>Chaetothyriales</taxon>
        <taxon>Herpotrichiellaceae</taxon>
        <taxon>Capronia</taxon>
    </lineage>
</organism>
<feature type="domain" description="Carboxylesterase type B" evidence="4">
    <location>
        <begin position="18"/>
        <end position="535"/>
    </location>
</feature>
<keyword evidence="6" id="KW-1185">Reference proteome</keyword>
<dbReference type="InterPro" id="IPR029058">
    <property type="entry name" value="AB_hydrolase_fold"/>
</dbReference>
<sequence length="586" mass="65207">MGPVIQENKEGQQNQARPWVKLRQGTVVGITLYQPDENETHGSEKPVPVQAFLGIPYALPPTGDRRFRPPVKIGDSSDLSIDASRYGPAAPGKPLLRAGPKLEYSEDCLTVNVFRQQQVPQPQPHSQGGEDLGSGLLPVAIYVHGGAFNRGSASMHDTASLVAWSEQPFVAVSFNYRVGALGFLPSSLSAKEGALNLGLKDQKLLFEWVQENIGSFGGDKNNVTLFGLSAGAHSIGHHMMRHNDQNPGPFHRVIMESGAPTSRAVRAFDSELHERQFHEFLTEVGCPSDLPSAQVFPFLRSLSLSVITKAQETVFDRYNPSLRWAFQPVIDGEMILRKPIDSWRSGNYYKVPIMTGFCGNEGSLYVDKQMSTDEQFVDFFRTLLPQLSDADIDTVAHTLYPDPETSKDLTYKETRQSTEIGPQYKRVEAAYGHYAYVAPARQTAELASKTESHPPTFLYHWALPSTVIGGATHGDNMRYETYSAGVRSLSQNQKEISGMLHAYVTSFICNHGNPNAITGRWANRPKWEPYQAEEQSKSKPKTMIFGKGIEELIGGPNTGKLVELVYDDWAVEQSRFWWDRVEVTQQ</sequence>
<dbReference type="PROSITE" id="PS00122">
    <property type="entry name" value="CARBOXYLESTERASE_B_1"/>
    <property type="match status" value="1"/>
</dbReference>
<dbReference type="ESTHER" id="9euro-w9xyz7">
    <property type="family name" value="Fungal_carboxylesterase_lipase"/>
</dbReference>
<dbReference type="Pfam" id="PF00135">
    <property type="entry name" value="COesterase"/>
    <property type="match status" value="1"/>
</dbReference>
<dbReference type="RefSeq" id="XP_007734723.1">
    <property type="nucleotide sequence ID" value="XM_007736533.1"/>
</dbReference>